<keyword evidence="8" id="KW-1185">Reference proteome</keyword>
<evidence type="ECO:0000256" key="5">
    <source>
        <dbReference type="HAMAP-Rule" id="MF_00265"/>
    </source>
</evidence>
<keyword evidence="4 5" id="KW-0378">Hydrolase</keyword>
<dbReference type="HAMAP" id="MF_00265">
    <property type="entry name" value="VapC_Nob1"/>
    <property type="match status" value="1"/>
</dbReference>
<dbReference type="RefSeq" id="WP_254293786.1">
    <property type="nucleotide sequence ID" value="NZ_JAMLDX010000009.1"/>
</dbReference>
<keyword evidence="1 5" id="KW-1277">Toxin-antitoxin system</keyword>
<name>A0A9X2KL92_9SPHN</name>
<feature type="domain" description="PIN" evidence="6">
    <location>
        <begin position="1"/>
        <end position="129"/>
    </location>
</feature>
<dbReference type="EC" id="3.1.-.-" evidence="5"/>
<dbReference type="SUPFAM" id="SSF88723">
    <property type="entry name" value="PIN domain-like"/>
    <property type="match status" value="1"/>
</dbReference>
<gene>
    <name evidence="5" type="primary">vapC</name>
    <name evidence="7" type="ORF">M9978_12790</name>
</gene>
<protein>
    <recommendedName>
        <fullName evidence="5">Ribonuclease VapC</fullName>
        <shortName evidence="5">RNase VapC</shortName>
        <ecNumber evidence="5">3.1.-.-</ecNumber>
    </recommendedName>
    <alternativeName>
        <fullName evidence="5">Toxin VapC</fullName>
    </alternativeName>
</protein>
<comment type="caution">
    <text evidence="7">The sequence shown here is derived from an EMBL/GenBank/DDBJ whole genome shotgun (WGS) entry which is preliminary data.</text>
</comment>
<evidence type="ECO:0000256" key="3">
    <source>
        <dbReference type="ARBA" id="ARBA00022723"/>
    </source>
</evidence>
<proteinExistence type="inferred from homology"/>
<dbReference type="GO" id="GO:0016787">
    <property type="term" value="F:hydrolase activity"/>
    <property type="evidence" value="ECO:0007669"/>
    <property type="project" value="UniProtKB-KW"/>
</dbReference>
<dbReference type="InterPro" id="IPR029060">
    <property type="entry name" value="PIN-like_dom_sf"/>
</dbReference>
<evidence type="ECO:0000259" key="6">
    <source>
        <dbReference type="Pfam" id="PF01850"/>
    </source>
</evidence>
<keyword evidence="5" id="KW-0460">Magnesium</keyword>
<keyword evidence="5" id="KW-0800">Toxin</keyword>
<dbReference type="GO" id="GO:0004540">
    <property type="term" value="F:RNA nuclease activity"/>
    <property type="evidence" value="ECO:0007669"/>
    <property type="project" value="InterPro"/>
</dbReference>
<organism evidence="7 8">
    <name type="scientific">Sphingomonas tagetis</name>
    <dbReference type="NCBI Taxonomy" id="2949092"/>
    <lineage>
        <taxon>Bacteria</taxon>
        <taxon>Pseudomonadati</taxon>
        <taxon>Pseudomonadota</taxon>
        <taxon>Alphaproteobacteria</taxon>
        <taxon>Sphingomonadales</taxon>
        <taxon>Sphingomonadaceae</taxon>
        <taxon>Sphingomonas</taxon>
    </lineage>
</organism>
<dbReference type="InterPro" id="IPR002716">
    <property type="entry name" value="PIN_dom"/>
</dbReference>
<comment type="cofactor">
    <cofactor evidence="5">
        <name>Mg(2+)</name>
        <dbReference type="ChEBI" id="CHEBI:18420"/>
    </cofactor>
</comment>
<dbReference type="Gene3D" id="3.40.50.1010">
    <property type="entry name" value="5'-nuclease"/>
    <property type="match status" value="1"/>
</dbReference>
<dbReference type="Pfam" id="PF01850">
    <property type="entry name" value="PIN"/>
    <property type="match status" value="1"/>
</dbReference>
<comment type="function">
    <text evidence="5">Toxic component of a toxin-antitoxin (TA) system. An RNase.</text>
</comment>
<evidence type="ECO:0000256" key="4">
    <source>
        <dbReference type="ARBA" id="ARBA00022801"/>
    </source>
</evidence>
<feature type="binding site" evidence="5">
    <location>
        <position position="104"/>
    </location>
    <ligand>
        <name>Mg(2+)</name>
        <dbReference type="ChEBI" id="CHEBI:18420"/>
    </ligand>
</feature>
<keyword evidence="3 5" id="KW-0479">Metal-binding</keyword>
<evidence type="ECO:0000256" key="1">
    <source>
        <dbReference type="ARBA" id="ARBA00022649"/>
    </source>
</evidence>
<dbReference type="EMBL" id="JAMLDX010000009">
    <property type="protein sequence ID" value="MCP3731304.1"/>
    <property type="molecule type" value="Genomic_DNA"/>
</dbReference>
<dbReference type="InterPro" id="IPR022907">
    <property type="entry name" value="VapC_family"/>
</dbReference>
<dbReference type="GO" id="GO:0090729">
    <property type="term" value="F:toxin activity"/>
    <property type="evidence" value="ECO:0007669"/>
    <property type="project" value="UniProtKB-KW"/>
</dbReference>
<accession>A0A9X2KL92</accession>
<reference evidence="7" key="1">
    <citation type="submission" date="2022-05" db="EMBL/GenBank/DDBJ databases">
        <title>Sphingomonas sp. strain MG17 Genome sequencing and assembly.</title>
        <authorList>
            <person name="Kim I."/>
        </authorList>
    </citation>
    <scope>NUCLEOTIDE SEQUENCE</scope>
    <source>
        <strain evidence="7">MG17</strain>
    </source>
</reference>
<dbReference type="Proteomes" id="UP001139451">
    <property type="component" value="Unassembled WGS sequence"/>
</dbReference>
<dbReference type="GO" id="GO:0000287">
    <property type="term" value="F:magnesium ion binding"/>
    <property type="evidence" value="ECO:0007669"/>
    <property type="project" value="UniProtKB-UniRule"/>
</dbReference>
<comment type="similarity">
    <text evidence="5">Belongs to the PINc/VapC protein family.</text>
</comment>
<evidence type="ECO:0000313" key="8">
    <source>
        <dbReference type="Proteomes" id="UP001139451"/>
    </source>
</evidence>
<evidence type="ECO:0000256" key="2">
    <source>
        <dbReference type="ARBA" id="ARBA00022722"/>
    </source>
</evidence>
<keyword evidence="2 5" id="KW-0540">Nuclease</keyword>
<dbReference type="CDD" id="cd09871">
    <property type="entry name" value="PIN_MtVapC28-VapC30-like"/>
    <property type="match status" value="1"/>
</dbReference>
<sequence length="134" mass="14549">MYLDACAIIAILSDEKEAQRVSDAIEAASLAFTSSIAVLEAAIGLARPEKFGASVETTGAIILEFLDERGIELRDMPPAVETTKLALSAAHRFRAGRFGLNLGDCLHYACAKFYRVPILATDDEFRQTDLETVP</sequence>
<dbReference type="AlphaFoldDB" id="A0A9X2KL92"/>
<feature type="binding site" evidence="5">
    <location>
        <position position="4"/>
    </location>
    <ligand>
        <name>Mg(2+)</name>
        <dbReference type="ChEBI" id="CHEBI:18420"/>
    </ligand>
</feature>
<evidence type="ECO:0000313" key="7">
    <source>
        <dbReference type="EMBL" id="MCP3731304.1"/>
    </source>
</evidence>